<organism evidence="2 3">
    <name type="scientific">Candidatus Syntrophocurvum alkaliphilum</name>
    <dbReference type="NCBI Taxonomy" id="2293317"/>
    <lineage>
        <taxon>Bacteria</taxon>
        <taxon>Bacillati</taxon>
        <taxon>Bacillota</taxon>
        <taxon>Clostridia</taxon>
        <taxon>Eubacteriales</taxon>
        <taxon>Syntrophomonadaceae</taxon>
        <taxon>Candidatus Syntrophocurvum</taxon>
    </lineage>
</organism>
<dbReference type="PANTHER" id="PTHR32015:SF1">
    <property type="entry name" value="LIPASE"/>
    <property type="match status" value="1"/>
</dbReference>
<dbReference type="Pfam" id="PF01674">
    <property type="entry name" value="Lipase_2"/>
    <property type="match status" value="1"/>
</dbReference>
<dbReference type="PANTHER" id="PTHR32015">
    <property type="entry name" value="FASTING INDUCED LIPASE"/>
    <property type="match status" value="1"/>
</dbReference>
<dbReference type="Gene3D" id="3.40.50.1820">
    <property type="entry name" value="alpha/beta hydrolase"/>
    <property type="match status" value="1"/>
</dbReference>
<proteinExistence type="predicted"/>
<dbReference type="Proteomes" id="UP000426444">
    <property type="component" value="Chromosome"/>
</dbReference>
<keyword evidence="3" id="KW-1185">Reference proteome</keyword>
<dbReference type="RefSeq" id="WP_197079177.1">
    <property type="nucleotide sequence ID" value="NZ_CP046457.1"/>
</dbReference>
<accession>A0A6I6D8S4</accession>
<feature type="transmembrane region" description="Helical" evidence="1">
    <location>
        <begin position="5"/>
        <end position="22"/>
    </location>
</feature>
<evidence type="ECO:0000313" key="2">
    <source>
        <dbReference type="EMBL" id="QGT99348.1"/>
    </source>
</evidence>
<dbReference type="InterPro" id="IPR002918">
    <property type="entry name" value="Lipase_EstA/Esterase_EstB"/>
</dbReference>
<name>A0A6I6D8S4_9FIRM</name>
<reference evidence="3" key="1">
    <citation type="journal article" date="2019" name="Microbiology">
        <title>Complete Genome Sequence of an Uncultured Bacterium of the Candidate Phylum Bipolaricaulota.</title>
        <authorList>
            <person name="Kadnikov V.V."/>
            <person name="Mardanov A.V."/>
            <person name="Beletsky A.V."/>
            <person name="Frank Y.A."/>
            <person name="Karnachuk O.V."/>
            <person name="Ravin N.V."/>
        </authorList>
    </citation>
    <scope>NUCLEOTIDE SEQUENCE [LARGE SCALE GENOMIC DNA]</scope>
</reference>
<dbReference type="KEGG" id="salq:SYNTR_0755"/>
<gene>
    <name evidence="2" type="ORF">SYNTR_0755</name>
</gene>
<dbReference type="AlphaFoldDB" id="A0A6I6D8S4"/>
<dbReference type="InterPro" id="IPR029058">
    <property type="entry name" value="AB_hydrolase_fold"/>
</dbReference>
<evidence type="ECO:0008006" key="4">
    <source>
        <dbReference type="Google" id="ProtNLM"/>
    </source>
</evidence>
<keyword evidence="1" id="KW-0472">Membrane</keyword>
<sequence>MKKKIFPLFIIAFIITIIFLHIPSTENKPNDKNPVVFVHGYFDTRAKVFNKSNFDPLISYLKDQGWSEDELFVIQYSNIVGCNIDNANELKDFIDDVLAETDSDKVDIVAHSMGGLSSRYYINYLDGAENVGALVTIGSPHHGTPTAYMVNWTKGGEQMIPDSKFLQKLNDQDSTSDLVSYTSIYTYTDQLVPYWYSQKDEWNNIGGWFYTHLPMLYNSKVHKHVANNLS</sequence>
<dbReference type="GO" id="GO:0016042">
    <property type="term" value="P:lipid catabolic process"/>
    <property type="evidence" value="ECO:0007669"/>
    <property type="project" value="InterPro"/>
</dbReference>
<evidence type="ECO:0000313" key="3">
    <source>
        <dbReference type="Proteomes" id="UP000426444"/>
    </source>
</evidence>
<evidence type="ECO:0000256" key="1">
    <source>
        <dbReference type="SAM" id="Phobius"/>
    </source>
</evidence>
<dbReference type="SUPFAM" id="SSF53474">
    <property type="entry name" value="alpha/beta-Hydrolases"/>
    <property type="match status" value="1"/>
</dbReference>
<keyword evidence="1" id="KW-1133">Transmembrane helix</keyword>
<dbReference type="EMBL" id="CP046457">
    <property type="protein sequence ID" value="QGT99348.1"/>
    <property type="molecule type" value="Genomic_DNA"/>
</dbReference>
<keyword evidence="1" id="KW-0812">Transmembrane</keyword>
<protein>
    <recommendedName>
        <fullName evidence="4">Triacylglycerol lipase</fullName>
    </recommendedName>
</protein>
<dbReference type="GO" id="GO:0016298">
    <property type="term" value="F:lipase activity"/>
    <property type="evidence" value="ECO:0007669"/>
    <property type="project" value="TreeGrafter"/>
</dbReference>